<organism evidence="3 4">
    <name type="scientific">Lactuca sativa</name>
    <name type="common">Garden lettuce</name>
    <dbReference type="NCBI Taxonomy" id="4236"/>
    <lineage>
        <taxon>Eukaryota</taxon>
        <taxon>Viridiplantae</taxon>
        <taxon>Streptophyta</taxon>
        <taxon>Embryophyta</taxon>
        <taxon>Tracheophyta</taxon>
        <taxon>Spermatophyta</taxon>
        <taxon>Magnoliopsida</taxon>
        <taxon>eudicotyledons</taxon>
        <taxon>Gunneridae</taxon>
        <taxon>Pentapetalae</taxon>
        <taxon>asterids</taxon>
        <taxon>campanulids</taxon>
        <taxon>Asterales</taxon>
        <taxon>Asteraceae</taxon>
        <taxon>Cichorioideae</taxon>
        <taxon>Cichorieae</taxon>
        <taxon>Lactucinae</taxon>
        <taxon>Lactuca</taxon>
    </lineage>
</organism>
<evidence type="ECO:0000259" key="2">
    <source>
        <dbReference type="PROSITE" id="PS50878"/>
    </source>
</evidence>
<sequence>MIFKIDFEKAFDSLSWDYLDKILEKFGFGDKWRGWVKACQFSSRAAMLANGSPTEEFSLNRGLRQGDPLSHFLFILAIEGLHDLISMAVREDNVVLVADWTADAIPNMSKVLKEFQDMSGLKINIHKSTIYGVGVEPEVIYQIADQAGCGKGDLPFSYLGIPVGSNMSNIAKWNVLVCKFENRLSKWKANCLSAGGRLTLVRLVLGSLPTYLLSMFQGPKGIIKKLETLRSNFFGGGKMGDNKINWIKWEKVIASKDFGGFGIFSLFAFNVALLQKWWWRFVVDVSHGWVRLIKSIHGIHGGFDRVGKRSQYVGTWSKLVDSSLKLHENNILPLNTLERKLFVWSACMYKIELEVDLTTSRGSGVSKGAAPLWRGLGAAPLAGSKGQNPWLGSQNLTEFCMWEHNGKLNFLRVIMGKNISSESDITIQVGIQITTTNPKFPYKDLGIEKQLNFGRRCGLVLNLFVIDLIDSSTWTLIKIVGFMINGLVIIGIGLGGEMLGEVVRRVNYRRCLIYWKVLRFQIEFTGFGGLWIWMGFFQLSLLGISLITSTFTMGWRLLDGVKFSQLESTSFCGVLRQIDYLLDSLFQNVGWICPLSFVLCVIWCNISFPDFASIKEWLSWVDDQRGRRRHRLEVIVITTLWMLWRFRNSVTFDGDKIKKSSLFDNVVLLSFSWLKNRDSNSDGINEIIPYY</sequence>
<keyword evidence="4" id="KW-1185">Reference proteome</keyword>
<evidence type="ECO:0000256" key="1">
    <source>
        <dbReference type="SAM" id="Phobius"/>
    </source>
</evidence>
<reference evidence="3 4" key="1">
    <citation type="journal article" date="2017" name="Nat. Commun.">
        <title>Genome assembly with in vitro proximity ligation data and whole-genome triplication in lettuce.</title>
        <authorList>
            <person name="Reyes-Chin-Wo S."/>
            <person name="Wang Z."/>
            <person name="Yang X."/>
            <person name="Kozik A."/>
            <person name="Arikit S."/>
            <person name="Song C."/>
            <person name="Xia L."/>
            <person name="Froenicke L."/>
            <person name="Lavelle D.O."/>
            <person name="Truco M.J."/>
            <person name="Xia R."/>
            <person name="Zhu S."/>
            <person name="Xu C."/>
            <person name="Xu H."/>
            <person name="Xu X."/>
            <person name="Cox K."/>
            <person name="Korf I."/>
            <person name="Meyers B.C."/>
            <person name="Michelmore R.W."/>
        </authorList>
    </citation>
    <scope>NUCLEOTIDE SEQUENCE [LARGE SCALE GENOMIC DNA]</scope>
    <source>
        <strain evidence="4">cv. Salinas</strain>
        <tissue evidence="3">Seedlings</tissue>
    </source>
</reference>
<dbReference type="Proteomes" id="UP000235145">
    <property type="component" value="Unassembled WGS sequence"/>
</dbReference>
<dbReference type="InterPro" id="IPR000477">
    <property type="entry name" value="RT_dom"/>
</dbReference>
<dbReference type="PROSITE" id="PS50878">
    <property type="entry name" value="RT_POL"/>
    <property type="match status" value="1"/>
</dbReference>
<protein>
    <recommendedName>
        <fullName evidence="2">Reverse transcriptase domain-containing protein</fullName>
    </recommendedName>
</protein>
<dbReference type="EMBL" id="NBSK02000005">
    <property type="protein sequence ID" value="KAJ0207903.1"/>
    <property type="molecule type" value="Genomic_DNA"/>
</dbReference>
<gene>
    <name evidence="3" type="ORF">LSAT_V11C500236740</name>
</gene>
<evidence type="ECO:0000313" key="3">
    <source>
        <dbReference type="EMBL" id="KAJ0207903.1"/>
    </source>
</evidence>
<feature type="transmembrane region" description="Helical" evidence="1">
    <location>
        <begin position="483"/>
        <end position="503"/>
    </location>
</feature>
<keyword evidence="1" id="KW-1133">Transmembrane helix</keyword>
<keyword evidence="1" id="KW-0812">Transmembrane</keyword>
<feature type="domain" description="Reverse transcriptase" evidence="2">
    <location>
        <begin position="1"/>
        <end position="163"/>
    </location>
</feature>
<dbReference type="AlphaFoldDB" id="A0A9R1VMQ4"/>
<accession>A0A9R1VMQ4</accession>
<evidence type="ECO:0000313" key="4">
    <source>
        <dbReference type="Proteomes" id="UP000235145"/>
    </source>
</evidence>
<dbReference type="PANTHER" id="PTHR33116">
    <property type="entry name" value="REVERSE TRANSCRIPTASE ZINC-BINDING DOMAIN-CONTAINING PROTEIN-RELATED-RELATED"/>
    <property type="match status" value="1"/>
</dbReference>
<comment type="caution">
    <text evidence="3">The sequence shown here is derived from an EMBL/GenBank/DDBJ whole genome shotgun (WGS) entry which is preliminary data.</text>
</comment>
<feature type="transmembrane region" description="Helical" evidence="1">
    <location>
        <begin position="524"/>
        <end position="547"/>
    </location>
</feature>
<name>A0A9R1VMQ4_LACSA</name>
<dbReference type="Pfam" id="PF00078">
    <property type="entry name" value="RVT_1"/>
    <property type="match status" value="1"/>
</dbReference>
<feature type="transmembrane region" description="Helical" evidence="1">
    <location>
        <begin position="589"/>
        <end position="608"/>
    </location>
</feature>
<dbReference type="PANTHER" id="PTHR33116:SF79">
    <property type="entry name" value="REVERSE TRANSCRIPTASE DOMAIN, ZINC FINGER, CCHC-TYPE-RELATED"/>
    <property type="match status" value="1"/>
</dbReference>
<proteinExistence type="predicted"/>
<keyword evidence="1" id="KW-0472">Membrane</keyword>